<sequence>MINDKAQGKTIKVAIYARVSTEMQAAEGYSIDAQIETLQEYCKKQGYDIYKVYTDKGLSGSNMSKRPNLLTMLEDAKHGKFNKIYVWKLSRLARNTRDLLSIVEDLQKHNVDFHSLSESFEVTTSTGMFMMQLLAAVSEYERNIIIDNVKLGQAQRAMDGLTNGVTVLGYNQAESSRDPMTVNQYEAAIVKQIFDMYEKGQGHRAIANHLNHCGYRTKKGKPFGLCSVKYILKNPIYAGKIRFNNYVDWNTKRRKGKNDNPILVDGQHESIITEKQWDTVQEMMQKRSFRPKVIGDGSNLLTGILRCPQCGSAMMAANTTNTLKDGTKKRIRYYSCQKFRAQGATACSANSVRADDIESRVESLIIELLDQPSLMKQVIEEVNERIKANVETLQSQSPQIETEIIEITEKINRLNLAIETDSDLKPMLSDRIKELNSELDAKKKNLKNLEPETETVESPILYDTQTLDNVLTQLKVSFKKENKMLIKEMYLSVIDTITFEKTRPRQIKKLTIHLKKDVGHTLLAGKQTSEDSKQSSLFSYSQGIQINDIQTHAIKQKSDIYYINE</sequence>
<evidence type="ECO:0000313" key="8">
    <source>
        <dbReference type="EMBL" id="MFD2831057.1"/>
    </source>
</evidence>
<evidence type="ECO:0000256" key="2">
    <source>
        <dbReference type="ARBA" id="ARBA00023125"/>
    </source>
</evidence>
<dbReference type="InterPro" id="IPR050639">
    <property type="entry name" value="SSR_resolvase"/>
</dbReference>
<dbReference type="PROSITE" id="PS51737">
    <property type="entry name" value="RECOMBINASE_DNA_BIND"/>
    <property type="match status" value="1"/>
</dbReference>
<dbReference type="InterPro" id="IPR006119">
    <property type="entry name" value="Resolv_N"/>
</dbReference>
<accession>A0ABW5WX39</accession>
<dbReference type="PANTHER" id="PTHR30461:SF23">
    <property type="entry name" value="DNA RECOMBINASE-RELATED"/>
    <property type="match status" value="1"/>
</dbReference>
<evidence type="ECO:0000256" key="4">
    <source>
        <dbReference type="PROSITE-ProRule" id="PRU10137"/>
    </source>
</evidence>
<organism evidence="8 9">
    <name type="scientific">Corticicoccus populi</name>
    <dbReference type="NCBI Taxonomy" id="1812821"/>
    <lineage>
        <taxon>Bacteria</taxon>
        <taxon>Bacillati</taxon>
        <taxon>Bacillota</taxon>
        <taxon>Bacilli</taxon>
        <taxon>Bacillales</taxon>
        <taxon>Staphylococcaceae</taxon>
        <taxon>Corticicoccus</taxon>
    </lineage>
</organism>
<dbReference type="SMART" id="SM00857">
    <property type="entry name" value="Resolvase"/>
    <property type="match status" value="1"/>
</dbReference>
<dbReference type="PANTHER" id="PTHR30461">
    <property type="entry name" value="DNA-INVERTASE FROM LAMBDOID PROPHAGE"/>
    <property type="match status" value="1"/>
</dbReference>
<evidence type="ECO:0000256" key="3">
    <source>
        <dbReference type="ARBA" id="ARBA00023172"/>
    </source>
</evidence>
<dbReference type="Pfam" id="PF13408">
    <property type="entry name" value="Zn_ribbon_recom"/>
    <property type="match status" value="1"/>
</dbReference>
<feature type="domain" description="Recombinase" evidence="7">
    <location>
        <begin position="167"/>
        <end position="290"/>
    </location>
</feature>
<keyword evidence="3" id="KW-0233">DNA recombination</keyword>
<keyword evidence="9" id="KW-1185">Reference proteome</keyword>
<dbReference type="InterPro" id="IPR011109">
    <property type="entry name" value="DNA_bind_recombinase_dom"/>
</dbReference>
<feature type="coiled-coil region" evidence="5">
    <location>
        <begin position="425"/>
        <end position="452"/>
    </location>
</feature>
<dbReference type="RefSeq" id="WP_377774678.1">
    <property type="nucleotide sequence ID" value="NZ_JBHUOQ010000004.1"/>
</dbReference>
<evidence type="ECO:0000313" key="9">
    <source>
        <dbReference type="Proteomes" id="UP001597519"/>
    </source>
</evidence>
<dbReference type="Gene3D" id="3.40.50.1390">
    <property type="entry name" value="Resolvase, N-terminal catalytic domain"/>
    <property type="match status" value="1"/>
</dbReference>
<dbReference type="Pfam" id="PF07508">
    <property type="entry name" value="Recombinase"/>
    <property type="match status" value="1"/>
</dbReference>
<dbReference type="InterPro" id="IPR025827">
    <property type="entry name" value="Zn_ribbon_recom_dom"/>
</dbReference>
<comment type="caution">
    <text evidence="8">The sequence shown here is derived from an EMBL/GenBank/DDBJ whole genome shotgun (WGS) entry which is preliminary data.</text>
</comment>
<keyword evidence="2" id="KW-0238">DNA-binding</keyword>
<dbReference type="InterPro" id="IPR006118">
    <property type="entry name" value="Recombinase_CS"/>
</dbReference>
<reference evidence="9" key="1">
    <citation type="journal article" date="2019" name="Int. J. Syst. Evol. Microbiol.">
        <title>The Global Catalogue of Microorganisms (GCM) 10K type strain sequencing project: providing services to taxonomists for standard genome sequencing and annotation.</title>
        <authorList>
            <consortium name="The Broad Institute Genomics Platform"/>
            <consortium name="The Broad Institute Genome Sequencing Center for Infectious Disease"/>
            <person name="Wu L."/>
            <person name="Ma J."/>
        </authorList>
    </citation>
    <scope>NUCLEOTIDE SEQUENCE [LARGE SCALE GENOMIC DNA]</scope>
    <source>
        <strain evidence="9">KCTC 33575</strain>
    </source>
</reference>
<gene>
    <name evidence="8" type="ORF">ACFSX4_11335</name>
</gene>
<dbReference type="PROSITE" id="PS51736">
    <property type="entry name" value="RECOMBINASES_3"/>
    <property type="match status" value="1"/>
</dbReference>
<dbReference type="EMBL" id="JBHUOQ010000004">
    <property type="protein sequence ID" value="MFD2831057.1"/>
    <property type="molecule type" value="Genomic_DNA"/>
</dbReference>
<evidence type="ECO:0000256" key="5">
    <source>
        <dbReference type="SAM" id="Coils"/>
    </source>
</evidence>
<evidence type="ECO:0000259" key="7">
    <source>
        <dbReference type="PROSITE" id="PS51737"/>
    </source>
</evidence>
<dbReference type="Pfam" id="PF00239">
    <property type="entry name" value="Resolvase"/>
    <property type="match status" value="1"/>
</dbReference>
<keyword evidence="1" id="KW-0229">DNA integration</keyword>
<dbReference type="SUPFAM" id="SSF53041">
    <property type="entry name" value="Resolvase-like"/>
    <property type="match status" value="1"/>
</dbReference>
<proteinExistence type="predicted"/>
<dbReference type="Proteomes" id="UP001597519">
    <property type="component" value="Unassembled WGS sequence"/>
</dbReference>
<evidence type="ECO:0000259" key="6">
    <source>
        <dbReference type="PROSITE" id="PS51736"/>
    </source>
</evidence>
<evidence type="ECO:0000256" key="1">
    <source>
        <dbReference type="ARBA" id="ARBA00022908"/>
    </source>
</evidence>
<keyword evidence="5" id="KW-0175">Coiled coil</keyword>
<dbReference type="Gene3D" id="3.90.1750.20">
    <property type="entry name" value="Putative Large Serine Recombinase, Chain B, Domain 2"/>
    <property type="match status" value="1"/>
</dbReference>
<dbReference type="InterPro" id="IPR036162">
    <property type="entry name" value="Resolvase-like_N_sf"/>
</dbReference>
<dbReference type="PROSITE" id="PS00397">
    <property type="entry name" value="RECOMBINASES_1"/>
    <property type="match status" value="1"/>
</dbReference>
<name>A0ABW5WX39_9STAP</name>
<feature type="domain" description="Resolvase/invertase-type recombinase catalytic" evidence="6">
    <location>
        <begin position="12"/>
        <end position="160"/>
    </location>
</feature>
<feature type="active site" description="O-(5'-phospho-DNA)-serine intermediate" evidence="4">
    <location>
        <position position="20"/>
    </location>
</feature>
<dbReference type="InterPro" id="IPR038109">
    <property type="entry name" value="DNA_bind_recomb_sf"/>
</dbReference>
<protein>
    <submittedName>
        <fullName evidence="8">Recombinase family protein</fullName>
    </submittedName>
</protein>
<dbReference type="CDD" id="cd03768">
    <property type="entry name" value="SR_ResInv"/>
    <property type="match status" value="1"/>
</dbReference>